<dbReference type="KEGG" id="dfi:AXF13_00090"/>
<reference evidence="3" key="1">
    <citation type="submission" date="2016-02" db="EMBL/GenBank/DDBJ databases">
        <authorList>
            <person name="Holder M.E."/>
            <person name="Ajami N.J."/>
            <person name="Petrosino J.F."/>
        </authorList>
    </citation>
    <scope>NUCLEOTIDE SEQUENCE [LARGE SCALE GENOMIC DNA]</scope>
    <source>
        <strain evidence="3">CCUG 45958</strain>
    </source>
</reference>
<organism evidence="2 3">
    <name type="scientific">Desulfovibrio fairfieldensis</name>
    <dbReference type="NCBI Taxonomy" id="44742"/>
    <lineage>
        <taxon>Bacteria</taxon>
        <taxon>Pseudomonadati</taxon>
        <taxon>Thermodesulfobacteriota</taxon>
        <taxon>Desulfovibrionia</taxon>
        <taxon>Desulfovibrionales</taxon>
        <taxon>Desulfovibrionaceae</taxon>
        <taxon>Desulfovibrio</taxon>
    </lineage>
</organism>
<dbReference type="STRING" id="44742.AXF13_00090"/>
<feature type="transmembrane region" description="Helical" evidence="1">
    <location>
        <begin position="56"/>
        <end position="76"/>
    </location>
</feature>
<sequence>MERVVILQALVLFLIFVVFWGLSGKAFLFYGKKCIAQAERGGSAEKGAGRLRIWRFFLSSALAALVALCAALIGYFRG</sequence>
<evidence type="ECO:0000313" key="3">
    <source>
        <dbReference type="Proteomes" id="UP000069241"/>
    </source>
</evidence>
<dbReference type="AlphaFoldDB" id="A0A0X8JH64"/>
<proteinExistence type="predicted"/>
<evidence type="ECO:0000313" key="2">
    <source>
        <dbReference type="EMBL" id="AMD88649.1"/>
    </source>
</evidence>
<keyword evidence="1" id="KW-1133">Transmembrane helix</keyword>
<evidence type="ECO:0000256" key="1">
    <source>
        <dbReference type="SAM" id="Phobius"/>
    </source>
</evidence>
<protein>
    <submittedName>
        <fullName evidence="2">Uncharacterized protein</fullName>
    </submittedName>
</protein>
<dbReference type="RefSeq" id="WP_062251180.1">
    <property type="nucleotide sequence ID" value="NZ_CP014229.1"/>
</dbReference>
<dbReference type="Proteomes" id="UP000069241">
    <property type="component" value="Chromosome"/>
</dbReference>
<dbReference type="EMBL" id="CP014229">
    <property type="protein sequence ID" value="AMD88649.1"/>
    <property type="molecule type" value="Genomic_DNA"/>
</dbReference>
<feature type="transmembrane region" description="Helical" evidence="1">
    <location>
        <begin position="6"/>
        <end position="30"/>
    </location>
</feature>
<name>A0A0X8JH64_9BACT</name>
<keyword evidence="3" id="KW-1185">Reference proteome</keyword>
<gene>
    <name evidence="2" type="ORF">AXF13_00090</name>
</gene>
<keyword evidence="1" id="KW-0812">Transmembrane</keyword>
<accession>A0A0X8JH64</accession>
<keyword evidence="1" id="KW-0472">Membrane</keyword>